<dbReference type="Pfam" id="PF13715">
    <property type="entry name" value="CarbopepD_reg_2"/>
    <property type="match status" value="1"/>
</dbReference>
<evidence type="ECO:0000256" key="14">
    <source>
        <dbReference type="PROSITE-ProRule" id="PRU01360"/>
    </source>
</evidence>
<dbReference type="PANTHER" id="PTHR32552:SF68">
    <property type="entry name" value="FERRICHROME OUTER MEMBRANE TRANSPORTER_PHAGE RECEPTOR"/>
    <property type="match status" value="1"/>
</dbReference>
<dbReference type="InterPro" id="IPR037066">
    <property type="entry name" value="Plug_dom_sf"/>
</dbReference>
<name>A0ABW8U0G4_9BACT</name>
<dbReference type="NCBIfam" id="TIGR01783">
    <property type="entry name" value="TonB-siderophor"/>
    <property type="match status" value="1"/>
</dbReference>
<feature type="signal peptide" evidence="16">
    <location>
        <begin position="1"/>
        <end position="20"/>
    </location>
</feature>
<evidence type="ECO:0000256" key="11">
    <source>
        <dbReference type="ARBA" id="ARBA00023136"/>
    </source>
</evidence>
<evidence type="ECO:0000256" key="7">
    <source>
        <dbReference type="ARBA" id="ARBA00022729"/>
    </source>
</evidence>
<dbReference type="InterPro" id="IPR010105">
    <property type="entry name" value="TonB_sidphr_rcpt"/>
</dbReference>
<keyword evidence="20" id="KW-1185">Reference proteome</keyword>
<comment type="similarity">
    <text evidence="2 14 15">Belongs to the TonB-dependent receptor family.</text>
</comment>
<dbReference type="Pfam" id="PF07715">
    <property type="entry name" value="Plug"/>
    <property type="match status" value="1"/>
</dbReference>
<evidence type="ECO:0000256" key="6">
    <source>
        <dbReference type="ARBA" id="ARBA00022692"/>
    </source>
</evidence>
<dbReference type="Gene3D" id="2.60.40.1120">
    <property type="entry name" value="Carboxypeptidase-like, regulatory domain"/>
    <property type="match status" value="1"/>
</dbReference>
<evidence type="ECO:0000256" key="15">
    <source>
        <dbReference type="RuleBase" id="RU003357"/>
    </source>
</evidence>
<dbReference type="Pfam" id="PF00593">
    <property type="entry name" value="TonB_dep_Rec_b-barrel"/>
    <property type="match status" value="1"/>
</dbReference>
<dbReference type="InterPro" id="IPR013784">
    <property type="entry name" value="Carb-bd-like_fold"/>
</dbReference>
<organism evidence="19 20">
    <name type="scientific">Aquirufa novilacunae</name>
    <dbReference type="NCBI Taxonomy" id="3139305"/>
    <lineage>
        <taxon>Bacteria</taxon>
        <taxon>Pseudomonadati</taxon>
        <taxon>Bacteroidota</taxon>
        <taxon>Cytophagia</taxon>
        <taxon>Cytophagales</taxon>
        <taxon>Flectobacillaceae</taxon>
        <taxon>Aquirufa</taxon>
    </lineage>
</organism>
<evidence type="ECO:0000256" key="9">
    <source>
        <dbReference type="ARBA" id="ARBA00023065"/>
    </source>
</evidence>
<evidence type="ECO:0000256" key="5">
    <source>
        <dbReference type="ARBA" id="ARBA00022496"/>
    </source>
</evidence>
<dbReference type="InterPro" id="IPR000531">
    <property type="entry name" value="Beta-barrel_TonB"/>
</dbReference>
<keyword evidence="6 14" id="KW-0812">Transmembrane</keyword>
<dbReference type="InterPro" id="IPR012910">
    <property type="entry name" value="Plug_dom"/>
</dbReference>
<dbReference type="InterPro" id="IPR036942">
    <property type="entry name" value="Beta-barrel_TonB_sf"/>
</dbReference>
<evidence type="ECO:0000256" key="10">
    <source>
        <dbReference type="ARBA" id="ARBA00023077"/>
    </source>
</evidence>
<dbReference type="RefSeq" id="WP_406800465.1">
    <property type="nucleotide sequence ID" value="NZ_JBEWZF010000002.1"/>
</dbReference>
<keyword evidence="5" id="KW-0410">Iron transport</keyword>
<reference evidence="19 20" key="1">
    <citation type="submission" date="2024-07" db="EMBL/GenBank/DDBJ databases">
        <authorList>
            <person name="Pitt A."/>
            <person name="Hahn M.W."/>
        </authorList>
    </citation>
    <scope>NUCLEOTIDE SEQUENCE [LARGE SCALE GENOMIC DNA]</scope>
    <source>
        <strain evidence="19 20">2-BAHN-186B</strain>
    </source>
</reference>
<dbReference type="SUPFAM" id="SSF56935">
    <property type="entry name" value="Porins"/>
    <property type="match status" value="1"/>
</dbReference>
<dbReference type="PROSITE" id="PS52016">
    <property type="entry name" value="TONB_DEPENDENT_REC_3"/>
    <property type="match status" value="1"/>
</dbReference>
<dbReference type="PANTHER" id="PTHR32552">
    <property type="entry name" value="FERRICHROME IRON RECEPTOR-RELATED"/>
    <property type="match status" value="1"/>
</dbReference>
<keyword evidence="9" id="KW-0406">Ion transport</keyword>
<dbReference type="Gene3D" id="2.170.130.10">
    <property type="entry name" value="TonB-dependent receptor, plug domain"/>
    <property type="match status" value="1"/>
</dbReference>
<evidence type="ECO:0000256" key="8">
    <source>
        <dbReference type="ARBA" id="ARBA00023004"/>
    </source>
</evidence>
<keyword evidence="10 15" id="KW-0798">TonB box</keyword>
<dbReference type="Gene3D" id="2.40.170.20">
    <property type="entry name" value="TonB-dependent receptor, beta-barrel domain"/>
    <property type="match status" value="1"/>
</dbReference>
<comment type="caution">
    <text evidence="19">The sequence shown here is derived from an EMBL/GenBank/DDBJ whole genome shotgun (WGS) entry which is preliminary data.</text>
</comment>
<evidence type="ECO:0000256" key="4">
    <source>
        <dbReference type="ARBA" id="ARBA00022452"/>
    </source>
</evidence>
<evidence type="ECO:0000256" key="2">
    <source>
        <dbReference type="ARBA" id="ARBA00009810"/>
    </source>
</evidence>
<dbReference type="InterPro" id="IPR039426">
    <property type="entry name" value="TonB-dep_rcpt-like"/>
</dbReference>
<dbReference type="EMBL" id="JBEWZF010000002">
    <property type="protein sequence ID" value="MFL0298670.1"/>
    <property type="molecule type" value="Genomic_DNA"/>
</dbReference>
<evidence type="ECO:0000256" key="12">
    <source>
        <dbReference type="ARBA" id="ARBA00023170"/>
    </source>
</evidence>
<keyword evidence="13 14" id="KW-0998">Cell outer membrane</keyword>
<evidence type="ECO:0000313" key="19">
    <source>
        <dbReference type="EMBL" id="MFL0298670.1"/>
    </source>
</evidence>
<evidence type="ECO:0000256" key="3">
    <source>
        <dbReference type="ARBA" id="ARBA00022448"/>
    </source>
</evidence>
<accession>A0ABW8U0G4</accession>
<keyword evidence="12 19" id="KW-0675">Receptor</keyword>
<evidence type="ECO:0000256" key="13">
    <source>
        <dbReference type="ARBA" id="ARBA00023237"/>
    </source>
</evidence>
<feature type="chain" id="PRO_5046049126" evidence="16">
    <location>
        <begin position="21"/>
        <end position="779"/>
    </location>
</feature>
<evidence type="ECO:0000313" key="20">
    <source>
        <dbReference type="Proteomes" id="UP001623553"/>
    </source>
</evidence>
<keyword evidence="3 14" id="KW-0813">Transport</keyword>
<keyword evidence="4 14" id="KW-1134">Transmembrane beta strand</keyword>
<proteinExistence type="inferred from homology"/>
<protein>
    <submittedName>
        <fullName evidence="19">TonB-dependent receptor</fullName>
    </submittedName>
</protein>
<evidence type="ECO:0000256" key="16">
    <source>
        <dbReference type="SAM" id="SignalP"/>
    </source>
</evidence>
<gene>
    <name evidence="19" type="ORF">AAE961_07295</name>
</gene>
<evidence type="ECO:0000259" key="18">
    <source>
        <dbReference type="Pfam" id="PF07715"/>
    </source>
</evidence>
<dbReference type="CDD" id="cd01347">
    <property type="entry name" value="ligand_gated_channel"/>
    <property type="match status" value="1"/>
</dbReference>
<sequence>MSNKIRLIALFILTSTSIIAQNARLAGSVLDARRKPVTGVNVRLLELKKGKLSDEAGQFSIPSLPSGTYTLQASYVGYKTLQQSVTLEEGKTLNLALELLETATDLKEIVVMGHVSQNEKPVSIGKLPIRPMDLPQSVMTLDRTLLETQQVRSMSDVLMNTNGVYIMGTTGGYQEEISARGFSMGSSNTFKNGMRYANGMMSELSGIEKVEILKGSAAILYGNVAAGGVLNLVTKKPKFNFGGEISLRSGSWGLIKPSIDLYGGLSSKVAVRLNATHEQANSFREGVRSERFYVNPSLLFKLSDKTELVVEGDYLEDKRTPDFGAGIINYKIVDVPRERFLGVAWSYMNQNQSSITTSLTHRLTDQWTIKLMAGIRNNGFDLFSNARPNAGSFVSEDGRWIRNLQKANARENYGIAQVDLAGTLHTGVIKHQLLVGADSDYFNTVTQAFNQFVRYDTINILGPNPVAKRVDQPAMTPFTTTTAPINRAGIYVQDLVHVSEKMKLLVGLRYSYQQTTSELYTYSTSKTTVSTNFDGAFSPRFGLVFQPTKSHAIFASYANSFALNSGVDINNNALPPSLIDQYELGIKNELFKGMLSANVTAYRILNNNLAQNSLINATTYSYVKELVGAVQSEGLEIDLSTKPVAGISFTGGYSYNETKYVKSNTYIEGSLLRYNPNHTANIGISFRHNGWQAGLTSVYIGERFAGRSTRVAVANDAYRLIELPAYTQVDFSLSYRIKHFIVRSKVANLGDVLSYNVHDDNSVNPITPRNYSLSLTFAF</sequence>
<feature type="domain" description="TonB-dependent receptor plug" evidence="18">
    <location>
        <begin position="131"/>
        <end position="229"/>
    </location>
</feature>
<dbReference type="SUPFAM" id="SSF49452">
    <property type="entry name" value="Starch-binding domain-like"/>
    <property type="match status" value="1"/>
</dbReference>
<feature type="domain" description="TonB-dependent receptor-like beta-barrel" evidence="17">
    <location>
        <begin position="300"/>
        <end position="749"/>
    </location>
</feature>
<evidence type="ECO:0000259" key="17">
    <source>
        <dbReference type="Pfam" id="PF00593"/>
    </source>
</evidence>
<dbReference type="Proteomes" id="UP001623553">
    <property type="component" value="Unassembled WGS sequence"/>
</dbReference>
<keyword evidence="7 16" id="KW-0732">Signal</keyword>
<comment type="subcellular location">
    <subcellularLocation>
        <location evidence="1 14">Cell outer membrane</location>
        <topology evidence="1 14">Multi-pass membrane protein</topology>
    </subcellularLocation>
</comment>
<keyword evidence="11 14" id="KW-0472">Membrane</keyword>
<keyword evidence="8" id="KW-0408">Iron</keyword>
<evidence type="ECO:0000256" key="1">
    <source>
        <dbReference type="ARBA" id="ARBA00004571"/>
    </source>
</evidence>